<protein>
    <submittedName>
        <fullName evidence="2">Uncharacterized protein</fullName>
    </submittedName>
</protein>
<evidence type="ECO:0000256" key="1">
    <source>
        <dbReference type="SAM" id="MobiDB-lite"/>
    </source>
</evidence>
<comment type="caution">
    <text evidence="2">The sequence shown here is derived from an EMBL/GenBank/DDBJ whole genome shotgun (WGS) entry which is preliminary data.</text>
</comment>
<dbReference type="EMBL" id="JADNYJ010000078">
    <property type="protein sequence ID" value="KAF8889754.1"/>
    <property type="molecule type" value="Genomic_DNA"/>
</dbReference>
<dbReference type="Proteomes" id="UP000724874">
    <property type="component" value="Unassembled WGS sequence"/>
</dbReference>
<sequence>MQLGHEISQSKGFGGSSNGTTDRKITFESNHITLQCPTYLPGVDDSDQSTWTSETRFVKVEPVLDHKAKTQFEGTKELAEEQEFQNMDHASDGKKKLALCSEWKKEIMTEDFGHASIKALKSGDFQNSLSALTKEDIEKAYQEVKLEVSQESDIDRETVTKLIAQIIGQEVVDSMSDKDRELRLAIMFAGCCSHKDLNAFKYRCAKMAAGWEEQGKTLPVLLTNKAHAATICLGDADSAAVQNAIDSSTCGGVKVASLAGSLFNHSDDKRGYLERHQAFMKDQKEKLHGIKDASQTLTYLDSYHLLMEDFRDSKDKPGFNHIEANLNKALYDIPTITEMAAMTVYGLTISWPYLGIVHGEGSKVQNALNQDLIDLHRHLPEFCESIAANPDLLLEANISAAEGWRQFTKEYAPGGPFDSLTPEQQAQIFILATNDANEGALGSYTAMSFSNKMCLEQNNTKNFITKLCEADDQIYMMQAVRSRGSSGENTKFHQQLLLAQQHKVLAMLQLILGPVQAMDSRNMHEQSSNNEMECEEPTNDEPDEFDDDEDEFF</sequence>
<dbReference type="AlphaFoldDB" id="A0A9P5NGJ4"/>
<keyword evidence="3" id="KW-1185">Reference proteome</keyword>
<organism evidence="2 3">
    <name type="scientific">Gymnopilus junonius</name>
    <name type="common">Spectacular rustgill mushroom</name>
    <name type="synonym">Gymnopilus spectabilis subsp. junonius</name>
    <dbReference type="NCBI Taxonomy" id="109634"/>
    <lineage>
        <taxon>Eukaryota</taxon>
        <taxon>Fungi</taxon>
        <taxon>Dikarya</taxon>
        <taxon>Basidiomycota</taxon>
        <taxon>Agaricomycotina</taxon>
        <taxon>Agaricomycetes</taxon>
        <taxon>Agaricomycetidae</taxon>
        <taxon>Agaricales</taxon>
        <taxon>Agaricineae</taxon>
        <taxon>Hymenogastraceae</taxon>
        <taxon>Gymnopilus</taxon>
    </lineage>
</organism>
<feature type="compositionally biased region" description="Acidic residues" evidence="1">
    <location>
        <begin position="532"/>
        <end position="553"/>
    </location>
</feature>
<evidence type="ECO:0000313" key="2">
    <source>
        <dbReference type="EMBL" id="KAF8889754.1"/>
    </source>
</evidence>
<dbReference type="OrthoDB" id="3043234at2759"/>
<reference evidence="2" key="1">
    <citation type="submission" date="2020-11" db="EMBL/GenBank/DDBJ databases">
        <authorList>
            <consortium name="DOE Joint Genome Institute"/>
            <person name="Ahrendt S."/>
            <person name="Riley R."/>
            <person name="Andreopoulos W."/>
            <person name="LaButti K."/>
            <person name="Pangilinan J."/>
            <person name="Ruiz-duenas F.J."/>
            <person name="Barrasa J.M."/>
            <person name="Sanchez-Garcia M."/>
            <person name="Camarero S."/>
            <person name="Miyauchi S."/>
            <person name="Serrano A."/>
            <person name="Linde D."/>
            <person name="Babiker R."/>
            <person name="Drula E."/>
            <person name="Ayuso-Fernandez I."/>
            <person name="Pacheco R."/>
            <person name="Padilla G."/>
            <person name="Ferreira P."/>
            <person name="Barriuso J."/>
            <person name="Kellner H."/>
            <person name="Castanera R."/>
            <person name="Alfaro M."/>
            <person name="Ramirez L."/>
            <person name="Pisabarro A.G."/>
            <person name="Kuo A."/>
            <person name="Tritt A."/>
            <person name="Lipzen A."/>
            <person name="He G."/>
            <person name="Yan M."/>
            <person name="Ng V."/>
            <person name="Cullen D."/>
            <person name="Martin F."/>
            <person name="Rosso M.-N."/>
            <person name="Henrissat B."/>
            <person name="Hibbett D."/>
            <person name="Martinez A.T."/>
            <person name="Grigoriev I.V."/>
        </authorList>
    </citation>
    <scope>NUCLEOTIDE SEQUENCE</scope>
    <source>
        <strain evidence="2">AH 44721</strain>
    </source>
</reference>
<gene>
    <name evidence="2" type="ORF">CPB84DRAFT_1749218</name>
</gene>
<proteinExistence type="predicted"/>
<evidence type="ECO:0000313" key="3">
    <source>
        <dbReference type="Proteomes" id="UP000724874"/>
    </source>
</evidence>
<feature type="region of interest" description="Disordered" evidence="1">
    <location>
        <begin position="521"/>
        <end position="553"/>
    </location>
</feature>
<name>A0A9P5NGJ4_GYMJU</name>
<accession>A0A9P5NGJ4</accession>
<feature type="region of interest" description="Disordered" evidence="1">
    <location>
        <begin position="1"/>
        <end position="22"/>
    </location>
</feature>